<dbReference type="AlphaFoldDB" id="A0A0A9GHZ0"/>
<name>A0A0A9GHZ0_ARUDO</name>
<organism evidence="1">
    <name type="scientific">Arundo donax</name>
    <name type="common">Giant reed</name>
    <name type="synonym">Donax arundinaceus</name>
    <dbReference type="NCBI Taxonomy" id="35708"/>
    <lineage>
        <taxon>Eukaryota</taxon>
        <taxon>Viridiplantae</taxon>
        <taxon>Streptophyta</taxon>
        <taxon>Embryophyta</taxon>
        <taxon>Tracheophyta</taxon>
        <taxon>Spermatophyta</taxon>
        <taxon>Magnoliopsida</taxon>
        <taxon>Liliopsida</taxon>
        <taxon>Poales</taxon>
        <taxon>Poaceae</taxon>
        <taxon>PACMAD clade</taxon>
        <taxon>Arundinoideae</taxon>
        <taxon>Arundineae</taxon>
        <taxon>Arundo</taxon>
    </lineage>
</organism>
<reference evidence="1" key="1">
    <citation type="submission" date="2014-09" db="EMBL/GenBank/DDBJ databases">
        <authorList>
            <person name="Magalhaes I.L.F."/>
            <person name="Oliveira U."/>
            <person name="Santos F.R."/>
            <person name="Vidigal T.H.D.A."/>
            <person name="Brescovit A.D."/>
            <person name="Santos A.J."/>
        </authorList>
    </citation>
    <scope>NUCLEOTIDE SEQUENCE</scope>
    <source>
        <tissue evidence="1">Shoot tissue taken approximately 20 cm above the soil surface</tissue>
    </source>
</reference>
<sequence>MIIMLCVPIQIGATAIYVRFPKLSSALNYCTEW</sequence>
<evidence type="ECO:0000313" key="1">
    <source>
        <dbReference type="EMBL" id="JAE24730.1"/>
    </source>
</evidence>
<dbReference type="EMBL" id="GBRH01173166">
    <property type="protein sequence ID" value="JAE24730.1"/>
    <property type="molecule type" value="Transcribed_RNA"/>
</dbReference>
<reference evidence="1" key="2">
    <citation type="journal article" date="2015" name="Data Brief">
        <title>Shoot transcriptome of the giant reed, Arundo donax.</title>
        <authorList>
            <person name="Barrero R.A."/>
            <person name="Guerrero F.D."/>
            <person name="Moolhuijzen P."/>
            <person name="Goolsby J.A."/>
            <person name="Tidwell J."/>
            <person name="Bellgard S.E."/>
            <person name="Bellgard M.I."/>
        </authorList>
    </citation>
    <scope>NUCLEOTIDE SEQUENCE</scope>
    <source>
        <tissue evidence="1">Shoot tissue taken approximately 20 cm above the soil surface</tissue>
    </source>
</reference>
<accession>A0A0A9GHZ0</accession>
<proteinExistence type="predicted"/>
<protein>
    <submittedName>
        <fullName evidence="1">Uncharacterized protein</fullName>
    </submittedName>
</protein>